<comment type="function">
    <text evidence="1">Involved in the modulation of the specificity of the ClpAP-mediated ATP-dependent protein degradation.</text>
</comment>
<protein>
    <recommendedName>
        <fullName evidence="1">ATP-dependent Clp protease adapter protein ClpS</fullName>
    </recommendedName>
</protein>
<dbReference type="EMBL" id="HG917868">
    <property type="protein sequence ID" value="CDM68269.1"/>
    <property type="molecule type" value="Genomic_DNA"/>
</dbReference>
<keyword evidence="3" id="KW-0378">Hydrolase</keyword>
<proteinExistence type="inferred from homology"/>
<dbReference type="GO" id="GO:0008233">
    <property type="term" value="F:peptidase activity"/>
    <property type="evidence" value="ECO:0007669"/>
    <property type="project" value="UniProtKB-KW"/>
</dbReference>
<evidence type="ECO:0000256" key="1">
    <source>
        <dbReference type="HAMAP-Rule" id="MF_00302"/>
    </source>
</evidence>
<dbReference type="STRING" id="1216932.CM240_1105"/>
<dbReference type="HAMAP" id="MF_00302">
    <property type="entry name" value="ClpS"/>
    <property type="match status" value="1"/>
</dbReference>
<keyword evidence="3" id="KW-0645">Protease</keyword>
<dbReference type="Proteomes" id="UP000019426">
    <property type="component" value="Chromosome M2/40_rep1"/>
</dbReference>
<dbReference type="AlphaFoldDB" id="W6RXB5"/>
<dbReference type="PANTHER" id="PTHR33473:SF19">
    <property type="entry name" value="ATP-DEPENDENT CLP PROTEASE ADAPTER PROTEIN CLPS"/>
    <property type="match status" value="1"/>
</dbReference>
<sequence>METSGNVAEKSKIKVKKPSLYKVIMHNDDYTTMEFVLSVLVNIFKKDVGEANKIMMDVHKKGIGIAGIYTYDIAVTKVSRAMDLAKEEGFPFKLTIEKE</sequence>
<dbReference type="InterPro" id="IPR003769">
    <property type="entry name" value="ClpS_core"/>
</dbReference>
<dbReference type="InterPro" id="IPR014719">
    <property type="entry name" value="Ribosomal_bL12_C/ClpS-like"/>
</dbReference>
<accession>W6RXB5</accession>
<evidence type="ECO:0000313" key="4">
    <source>
        <dbReference type="Proteomes" id="UP000019426"/>
    </source>
</evidence>
<dbReference type="FunFam" id="3.30.1390.10:FF:000002">
    <property type="entry name" value="ATP-dependent Clp protease adapter protein ClpS"/>
    <property type="match status" value="1"/>
</dbReference>
<gene>
    <name evidence="1" type="primary">clpS</name>
    <name evidence="3" type="ORF">CM240_1105</name>
</gene>
<dbReference type="InterPro" id="IPR022935">
    <property type="entry name" value="ClpS"/>
</dbReference>
<evidence type="ECO:0000259" key="2">
    <source>
        <dbReference type="Pfam" id="PF02617"/>
    </source>
</evidence>
<dbReference type="PATRIC" id="fig|1216932.3.peg.1095"/>
<reference evidence="3 4" key="1">
    <citation type="submission" date="2013-11" db="EMBL/GenBank/DDBJ databases">
        <title>Complete genome sequence of Clostridum sp. M2/40.</title>
        <authorList>
            <person name="Wibberg D."/>
            <person name="Puehler A."/>
            <person name="Schlueter A."/>
        </authorList>
    </citation>
    <scope>NUCLEOTIDE SEQUENCE [LARGE SCALE GENOMIC DNA]</scope>
    <source>
        <strain evidence="4">M2/40</strain>
    </source>
</reference>
<dbReference type="OrthoDB" id="9796121at2"/>
<comment type="subunit">
    <text evidence="1">Binds to the N-terminal domain of the chaperone ClpA.</text>
</comment>
<dbReference type="GO" id="GO:0006508">
    <property type="term" value="P:proteolysis"/>
    <property type="evidence" value="ECO:0007669"/>
    <property type="project" value="UniProtKB-UniRule"/>
</dbReference>
<organism evidence="3 4">
    <name type="scientific">Clostridium bornimense</name>
    <dbReference type="NCBI Taxonomy" id="1216932"/>
    <lineage>
        <taxon>Bacteria</taxon>
        <taxon>Bacillati</taxon>
        <taxon>Bacillota</taxon>
        <taxon>Clostridia</taxon>
        <taxon>Eubacteriales</taxon>
        <taxon>Clostridiaceae</taxon>
        <taxon>Clostridium</taxon>
    </lineage>
</organism>
<dbReference type="GO" id="GO:0030163">
    <property type="term" value="P:protein catabolic process"/>
    <property type="evidence" value="ECO:0007669"/>
    <property type="project" value="InterPro"/>
</dbReference>
<dbReference type="PANTHER" id="PTHR33473">
    <property type="entry name" value="ATP-DEPENDENT CLP PROTEASE ADAPTER PROTEIN CLPS1, CHLOROPLASTIC"/>
    <property type="match status" value="1"/>
</dbReference>
<evidence type="ECO:0000313" key="3">
    <source>
        <dbReference type="EMBL" id="CDM68269.1"/>
    </source>
</evidence>
<dbReference type="eggNOG" id="COG2127">
    <property type="taxonomic scope" value="Bacteria"/>
</dbReference>
<dbReference type="HOGENOM" id="CLU_134358_1_0_9"/>
<dbReference type="SUPFAM" id="SSF54736">
    <property type="entry name" value="ClpS-like"/>
    <property type="match status" value="1"/>
</dbReference>
<dbReference type="Pfam" id="PF02617">
    <property type="entry name" value="ClpS"/>
    <property type="match status" value="1"/>
</dbReference>
<feature type="domain" description="Adaptor protein ClpS core" evidence="2">
    <location>
        <begin position="16"/>
        <end position="95"/>
    </location>
</feature>
<dbReference type="KEGG" id="clt:CM240_1105"/>
<name>W6RXB5_9CLOT</name>
<dbReference type="RefSeq" id="WP_044037201.1">
    <property type="nucleotide sequence ID" value="NZ_HG917868.1"/>
</dbReference>
<comment type="similarity">
    <text evidence="1">Belongs to the ClpS family.</text>
</comment>
<keyword evidence="4" id="KW-1185">Reference proteome</keyword>
<dbReference type="Gene3D" id="3.30.1390.10">
    <property type="match status" value="1"/>
</dbReference>